<gene>
    <name evidence="1" type="ORF">LOY88_002155</name>
</gene>
<organism evidence="1">
    <name type="scientific">Ophidiomyces ophidiicola</name>
    <dbReference type="NCBI Taxonomy" id="1387563"/>
    <lineage>
        <taxon>Eukaryota</taxon>
        <taxon>Fungi</taxon>
        <taxon>Dikarya</taxon>
        <taxon>Ascomycota</taxon>
        <taxon>Pezizomycotina</taxon>
        <taxon>Eurotiomycetes</taxon>
        <taxon>Eurotiomycetidae</taxon>
        <taxon>Onygenales</taxon>
        <taxon>Onygenaceae</taxon>
        <taxon>Ophidiomyces</taxon>
    </lineage>
</organism>
<accession>A0ACB8V271</accession>
<sequence>MTEEIATTNAEASGEYDSCQLPFYKPWEADVIGWGWEGNTGHIRCIHLDWVSITRAGILSVVVQSEIDVVGLPRNEVGPQAKQNYEPRQQKNTQKEPTNQDRDPRFFSPSNLSVMNGAHHPILNANSALDLDLTGAIPAHPLGVKPSGNGLTASWNLRASIGHFGILPDELISLLLESLDEKALRAVGATCKALHAFTRSEDLWKTLFIETSPSDFIWRGTWRSTYLSLPDSKVASPDCSHLFSDVLHRPFYCAHISLSPYTENIPARNQISRLGNLTSTEFDDSWADRPFILTEPVKTWPVYKTWSIETLLKQYDKTLFRAEAVDWPLRTYVDYMNNNSDESPLYLFDRSFVSKMGLDTDGENAAFLPPACFGRDLFSVLGAQRPDKEWLIIGPERSGSTFHKDPNATSAWNAVITGSKYWIMFPSSSCLPPPPGVYVSADQSEVTSPLSIAEWLLNFHAAARKVHGCIEGICEAGEVLHVPSGWWHLVVNLSPSIAITQNFVPRKHLGAALEFLRYKADQVSGFKKDVEDPYGIFIQRMHESYPDLLERAIKEMESKKKRKWDEIVRTSEEDLDDRNGGFSFGFGDEGSDVEVP</sequence>
<proteinExistence type="predicted"/>
<name>A0ACB8V271_9EURO</name>
<comment type="caution">
    <text evidence="1">The sequence shown here is derived from an EMBL/GenBank/DDBJ whole genome shotgun (WGS) entry which is preliminary data.</text>
</comment>
<reference evidence="1" key="1">
    <citation type="journal article" date="2022" name="bioRxiv">
        <title>Population genetic analysis of Ophidiomyces ophidiicola, the causative agent of snake fungal disease, indicates recent introductions to the USA.</title>
        <authorList>
            <person name="Ladner J.T."/>
            <person name="Palmer J.M."/>
            <person name="Ettinger C.L."/>
            <person name="Stajich J.E."/>
            <person name="Farrell T.M."/>
            <person name="Glorioso B.M."/>
            <person name="Lawson B."/>
            <person name="Price S.J."/>
            <person name="Stengle A.G."/>
            <person name="Grear D.A."/>
            <person name="Lorch J.M."/>
        </authorList>
    </citation>
    <scope>NUCLEOTIDE SEQUENCE</scope>
    <source>
        <strain evidence="1">NWHC 24266-5</strain>
    </source>
</reference>
<dbReference type="EMBL" id="JALBCA010000024">
    <property type="protein sequence ID" value="KAI2389436.1"/>
    <property type="molecule type" value="Genomic_DNA"/>
</dbReference>
<evidence type="ECO:0000313" key="1">
    <source>
        <dbReference type="EMBL" id="KAI2389436.1"/>
    </source>
</evidence>
<protein>
    <submittedName>
        <fullName evidence="1">Uncharacterized protein</fullName>
    </submittedName>
</protein>